<dbReference type="EMBL" id="MK072069">
    <property type="protein sequence ID" value="AYV78023.1"/>
    <property type="molecule type" value="Genomic_DNA"/>
</dbReference>
<gene>
    <name evidence="2" type="ORF">Edafosvirus4_7</name>
</gene>
<dbReference type="InterPro" id="IPR025197">
    <property type="entry name" value="DUF4116"/>
</dbReference>
<sequence>MNIQITNHYIIIKREMENPQILTGKEFNRLHGNERFIILVTKQEYKTGIIKIKPAFYIGSENSKEDTLLCLNDLNKSYLKEILTFCQAYEYFIEVTIPHDVSIYYYSMEKDRNEPMIISEKFILGDVVRIADLDVWQYYDFCVDIVKEDGLLLKFVPDEFHKNETICKNAIISNPHAFQIIENPSQCICEYAIIMKPELIKFVKILNDDIALIYRNKIHQINIHFI</sequence>
<protein>
    <recommendedName>
        <fullName evidence="1">DUF4116 domain-containing protein</fullName>
    </recommendedName>
</protein>
<feature type="domain" description="DUF4116" evidence="1">
    <location>
        <begin position="140"/>
        <end position="181"/>
    </location>
</feature>
<evidence type="ECO:0000259" key="1">
    <source>
        <dbReference type="Pfam" id="PF13475"/>
    </source>
</evidence>
<name>A0A3G4ZWP7_9VIRU</name>
<evidence type="ECO:0000313" key="2">
    <source>
        <dbReference type="EMBL" id="AYV78023.1"/>
    </source>
</evidence>
<organism evidence="2">
    <name type="scientific">Edafosvirus sp</name>
    <dbReference type="NCBI Taxonomy" id="2487765"/>
    <lineage>
        <taxon>Viruses</taxon>
        <taxon>Varidnaviria</taxon>
        <taxon>Bamfordvirae</taxon>
        <taxon>Nucleocytoviricota</taxon>
        <taxon>Megaviricetes</taxon>
        <taxon>Imitervirales</taxon>
        <taxon>Mimiviridae</taxon>
        <taxon>Klosneuvirinae</taxon>
    </lineage>
</organism>
<dbReference type="Pfam" id="PF13475">
    <property type="entry name" value="DUF4116"/>
    <property type="match status" value="1"/>
</dbReference>
<accession>A0A3G4ZWP7</accession>
<reference evidence="2" key="1">
    <citation type="submission" date="2018-10" db="EMBL/GenBank/DDBJ databases">
        <title>Hidden diversity of soil giant viruses.</title>
        <authorList>
            <person name="Schulz F."/>
            <person name="Alteio L."/>
            <person name="Goudeau D."/>
            <person name="Ryan E.M."/>
            <person name="Malmstrom R.R."/>
            <person name="Blanchard J."/>
            <person name="Woyke T."/>
        </authorList>
    </citation>
    <scope>NUCLEOTIDE SEQUENCE</scope>
    <source>
        <strain evidence="2">EDV1</strain>
    </source>
</reference>
<proteinExistence type="predicted"/>